<evidence type="ECO:0000313" key="1">
    <source>
        <dbReference type="EMBL" id="CAG5118289.1"/>
    </source>
</evidence>
<accession>A0A8S3YME7</accession>
<dbReference type="Proteomes" id="UP000678393">
    <property type="component" value="Unassembled WGS sequence"/>
</dbReference>
<proteinExistence type="predicted"/>
<evidence type="ECO:0000313" key="2">
    <source>
        <dbReference type="Proteomes" id="UP000678393"/>
    </source>
</evidence>
<name>A0A8S3YME7_9EUPU</name>
<sequence>MAASGINEHHEACRKQNIINKRAYLARILRDKNLRTTSCESPQILERIEASCSLFGQEDNLHACHVGKAYRQHERNEVSKILKQQSLTYSAKLSHRFSSLNYFQQW</sequence>
<comment type="caution">
    <text evidence="1">The sequence shown here is derived from an EMBL/GenBank/DDBJ whole genome shotgun (WGS) entry which is preliminary data.</text>
</comment>
<dbReference type="EMBL" id="CAJHNH020000529">
    <property type="protein sequence ID" value="CAG5118289.1"/>
    <property type="molecule type" value="Genomic_DNA"/>
</dbReference>
<gene>
    <name evidence="1" type="ORF">CUNI_LOCUS3847</name>
</gene>
<reference evidence="1" key="1">
    <citation type="submission" date="2021-04" db="EMBL/GenBank/DDBJ databases">
        <authorList>
            <consortium name="Molecular Ecology Group"/>
        </authorList>
    </citation>
    <scope>NUCLEOTIDE SEQUENCE</scope>
</reference>
<dbReference type="AlphaFoldDB" id="A0A8S3YME7"/>
<dbReference type="OrthoDB" id="6285231at2759"/>
<protein>
    <submittedName>
        <fullName evidence="1">Uncharacterized protein</fullName>
    </submittedName>
</protein>
<keyword evidence="2" id="KW-1185">Reference proteome</keyword>
<organism evidence="1 2">
    <name type="scientific">Candidula unifasciata</name>
    <dbReference type="NCBI Taxonomy" id="100452"/>
    <lineage>
        <taxon>Eukaryota</taxon>
        <taxon>Metazoa</taxon>
        <taxon>Spiralia</taxon>
        <taxon>Lophotrochozoa</taxon>
        <taxon>Mollusca</taxon>
        <taxon>Gastropoda</taxon>
        <taxon>Heterobranchia</taxon>
        <taxon>Euthyneura</taxon>
        <taxon>Panpulmonata</taxon>
        <taxon>Eupulmonata</taxon>
        <taxon>Stylommatophora</taxon>
        <taxon>Helicina</taxon>
        <taxon>Helicoidea</taxon>
        <taxon>Geomitridae</taxon>
        <taxon>Candidula</taxon>
    </lineage>
</organism>